<evidence type="ECO:0000313" key="2">
    <source>
        <dbReference type="Proteomes" id="UP000095598"/>
    </source>
</evidence>
<reference evidence="1 2" key="1">
    <citation type="submission" date="2015-09" db="EMBL/GenBank/DDBJ databases">
        <authorList>
            <consortium name="Pathogen Informatics"/>
        </authorList>
    </citation>
    <scope>NUCLEOTIDE SEQUENCE [LARGE SCALE GENOMIC DNA]</scope>
    <source>
        <strain evidence="1 2">2789STDY5608868</strain>
    </source>
</reference>
<organism evidence="1 2">
    <name type="scientific">Anaerostipes hadrus</name>
    <dbReference type="NCBI Taxonomy" id="649756"/>
    <lineage>
        <taxon>Bacteria</taxon>
        <taxon>Bacillati</taxon>
        <taxon>Bacillota</taxon>
        <taxon>Clostridia</taxon>
        <taxon>Lachnospirales</taxon>
        <taxon>Lachnospiraceae</taxon>
        <taxon>Anaerostipes</taxon>
    </lineage>
</organism>
<accession>A0A173V0E3</accession>
<proteinExistence type="predicted"/>
<gene>
    <name evidence="1" type="ORF">ERS852425_03239</name>
</gene>
<dbReference type="RefSeq" id="WP_055259918.1">
    <property type="nucleotide sequence ID" value="NZ_CYXT01000040.1"/>
</dbReference>
<dbReference type="EMBL" id="CYXT01000040">
    <property type="protein sequence ID" value="CUN19308.1"/>
    <property type="molecule type" value="Genomic_DNA"/>
</dbReference>
<protein>
    <recommendedName>
        <fullName evidence="3">CRISPR-associated protein Csh1</fullName>
    </recommendedName>
</protein>
<sequence>MLQEAIDVFHTMLQKEGDHLITDAYIPKDGEYRLIIMDDDQWKMKDPINITFNKKTGEAEVSDPENYALIQELDYKSKLLEMNKSMDPKKKIHCNNYLSLAVKKDTIRSGILTNDIIHRYFDVFRNPLKKYEKKSASKALYQATEERLGVPDIHLIDKIEQFVLSHDIWEGMDLDKKNYAKVFFIYPDELKTKELYAKENERYLFPNIYNRNDFNMERNGKIVGLPNDNITLNDNKPYLKNKTRKNEIPHLLSQEDALLRKKFFDYLFGQASQKKYHVYVDTMNHDMKAYTNREHPQNLSSGYYLRISMEKTGAEICDADAIIHYDTRLDHPFYLKNFSEIPEDVIKNSKLPYGAAVDDKWELFSMINSVFFDRKLLGSMFCDASDIRINDPCLKRAILKCRNIFIQWFWKGEDIKISKIMDDIFLLLIQNSIVNDNIFAAQRQINLRWSLLEYLSDPKLGVHMGDIRNQLRKHINTSENKDWNFVNDEEYCYAVGQGVSYLLSLSKANLKSKACINPFLSTKNTKVLHRHLENLFKKYDYCIDHNAYGGRVTQLFSQLTEYKPKEIKTAFIIAGFNAPCLVYEKRKKETKKED</sequence>
<evidence type="ECO:0008006" key="3">
    <source>
        <dbReference type="Google" id="ProtNLM"/>
    </source>
</evidence>
<dbReference type="Proteomes" id="UP000095598">
    <property type="component" value="Unassembled WGS sequence"/>
</dbReference>
<name>A0A173V0E3_ANAHA</name>
<evidence type="ECO:0000313" key="1">
    <source>
        <dbReference type="EMBL" id="CUN19308.1"/>
    </source>
</evidence>
<dbReference type="AlphaFoldDB" id="A0A173V0E3"/>